<sequence length="1008" mass="109581">MSAKRILKPSVQVDGQQSLTFEFDGKTYSGLQGDTLASALLANGVKALARSYKYGRLRGIMSAGAEEPNALVQMESGAYCTPNIKATQAELYAGLNANRTSGWPSLQFDVKGVIGSVGKDLMAPGFYSKTFKWPAKMWPKYENVIRQFAGFGSTPTQADAEWYDHLHHHVDVLVVGGGLAGLQAALNCANNGLQVLLVDEQAQLGGWLLSDAASQFNGKSGAEYAAELAQQLAEHAKVTVLTRTTAFALHDHNLVQAVELLQDHIPIRERNAQQARQRLHRIRADKVILAAGAIERPLVFGNNDLPGVFTVSAAQTYLNRYGVLLGEKIAICGNNDEIYLAARDLALAGAEVVVADVRKHSKVPSFLPRQVKVLLHSGIAQVMGKGEVSAVEFIDLANKAKHTWQCETVLSSGGLSPTVHLYCHDTSRPIWDAAAMAFIVPKTYAACKATVCNVGAVTGSKTWQQAIEQTQAVLIDFLGSKGLQAALAMPQVREESQQAMELAVRIPDGLPAGKGAKAFVDYQNDVTAEDIKITIQENYRHVEHVKRYTAFGFGTDQGKLSSVNSFILTAEAMGAPIEQVSTTTYRPAYTPVSLGVLAGLDADNTFDPERVTGMHQCHQSRGAAFEPVGQWLRPWYFAKNGEDMHAAVNRECLAARNGVGVMDASTLGKIQIDGPDAREFLNRIYSNAWSKLEPGKCRYGLMLNENGMVMDDGVTACINDEQFYMTTTTGGAANVLSWLERWHQTEWPELKVWMTSVTDHWGTIAVVGPKARQVLQKLCDDIDFSAEAFPFMDWKAGTVAGLPARVFRVSFSGELAYEINVESGYGHYVWEQVMAAGAEFDITPYGTETMHVLRAEKGFIIVGQDTDGSNTPIDLGMAWAVGMKKPYSFLGKRSLSRSDTARDDRKHLVGLLPVDPHAVIPEGAQIIANGQVQVPKAGGYDAPVPLLGHITSSYYSAFLGRSIAMAVVENGRNRIGETLYAYARGNIIAFKVADSSVFVDAKGERQHA</sequence>
<dbReference type="SUPFAM" id="SSF51905">
    <property type="entry name" value="FAD/NAD(P)-binding domain"/>
    <property type="match status" value="1"/>
</dbReference>
<dbReference type="InterPro" id="IPR013977">
    <property type="entry name" value="GcvT_C"/>
</dbReference>
<dbReference type="Proteomes" id="UP000832011">
    <property type="component" value="Chromosome"/>
</dbReference>
<dbReference type="Pfam" id="PF08669">
    <property type="entry name" value="GCV_T_C"/>
    <property type="match status" value="1"/>
</dbReference>
<evidence type="ECO:0000259" key="5">
    <source>
        <dbReference type="Pfam" id="PF17806"/>
    </source>
</evidence>
<dbReference type="Gene3D" id="3.30.1360.120">
    <property type="entry name" value="Probable tRNA modification gtpase trme, domain 1"/>
    <property type="match status" value="1"/>
</dbReference>
<evidence type="ECO:0000259" key="4">
    <source>
        <dbReference type="Pfam" id="PF08669"/>
    </source>
</evidence>
<keyword evidence="2" id="KW-0560">Oxidoreductase</keyword>
<dbReference type="Pfam" id="PF01571">
    <property type="entry name" value="GCV_T"/>
    <property type="match status" value="1"/>
</dbReference>
<evidence type="ECO:0000313" key="7">
    <source>
        <dbReference type="Proteomes" id="UP000832011"/>
    </source>
</evidence>
<reference evidence="6 7" key="1">
    <citation type="journal article" date="2022" name="Res Sq">
        <title>Evolution of multicellular longitudinally dividing oral cavity symbionts (Neisseriaceae).</title>
        <authorList>
            <person name="Nyongesa S."/>
            <person name="Weber P."/>
            <person name="Bernet E."/>
            <person name="Pullido F."/>
            <person name="Nieckarz M."/>
            <person name="Delaby M."/>
            <person name="Nieves C."/>
            <person name="Viehboeck T."/>
            <person name="Krause N."/>
            <person name="Rivera-Millot A."/>
            <person name="Nakamura A."/>
            <person name="Vischer N."/>
            <person name="VanNieuwenhze M."/>
            <person name="Brun Y."/>
            <person name="Cava F."/>
            <person name="Bulgheresi S."/>
            <person name="Veyrier F."/>
        </authorList>
    </citation>
    <scope>NUCLEOTIDE SEQUENCE [LARGE SCALE GENOMIC DNA]</scope>
    <source>
        <strain evidence="6 7">SN4</strain>
    </source>
</reference>
<feature type="domain" description="Aminomethyltransferase C-terminal" evidence="4">
    <location>
        <begin position="906"/>
        <end position="996"/>
    </location>
</feature>
<keyword evidence="7" id="KW-1185">Reference proteome</keyword>
<gene>
    <name evidence="6" type="ORF">LVJ82_17820</name>
</gene>
<dbReference type="InterPro" id="IPR029043">
    <property type="entry name" value="GcvT/YgfZ_C"/>
</dbReference>
<dbReference type="Gene3D" id="3.50.50.60">
    <property type="entry name" value="FAD/NAD(P)-binding domain"/>
    <property type="match status" value="1"/>
</dbReference>
<dbReference type="InterPro" id="IPR006222">
    <property type="entry name" value="GCVT_N"/>
</dbReference>
<accession>A0ABY4E0F3</accession>
<dbReference type="InterPro" id="IPR027266">
    <property type="entry name" value="TrmE/GcvT-like"/>
</dbReference>
<feature type="domain" description="GCVT N-terminal" evidence="3">
    <location>
        <begin position="614"/>
        <end position="885"/>
    </location>
</feature>
<dbReference type="Pfam" id="PF12831">
    <property type="entry name" value="FAD_oxidored"/>
    <property type="match status" value="1"/>
</dbReference>
<dbReference type="PANTHER" id="PTHR43757">
    <property type="entry name" value="AMINOMETHYLTRANSFERASE"/>
    <property type="match status" value="1"/>
</dbReference>
<dbReference type="EMBL" id="CP091511">
    <property type="protein sequence ID" value="UOO89276.1"/>
    <property type="molecule type" value="Genomic_DNA"/>
</dbReference>
<dbReference type="PRINTS" id="PR00469">
    <property type="entry name" value="PNDRDTASEII"/>
</dbReference>
<dbReference type="PIRSF" id="PIRSF037980">
    <property type="entry name" value="SoxA"/>
    <property type="match status" value="1"/>
</dbReference>
<dbReference type="InterPro" id="IPR042204">
    <property type="entry name" value="2Fe-2S-bd_N"/>
</dbReference>
<dbReference type="InterPro" id="IPR006277">
    <property type="entry name" value="Sarcosine_oxidase_asu"/>
</dbReference>
<dbReference type="Gene3D" id="3.10.20.440">
    <property type="entry name" value="2Fe-2S iron-sulphur cluster binding domain, sarcosine oxidase, alpha subunit, N-terminal domain"/>
    <property type="match status" value="1"/>
</dbReference>
<evidence type="ECO:0000259" key="3">
    <source>
        <dbReference type="Pfam" id="PF01571"/>
    </source>
</evidence>
<name>A0ABY4E0F3_9NEIS</name>
<dbReference type="Pfam" id="PF13510">
    <property type="entry name" value="Fer2_4"/>
    <property type="match status" value="1"/>
</dbReference>
<dbReference type="PANTHER" id="PTHR43757:SF2">
    <property type="entry name" value="AMINOMETHYLTRANSFERASE, MITOCHONDRIAL"/>
    <property type="match status" value="1"/>
</dbReference>
<feature type="domain" description="SoxA A3" evidence="5">
    <location>
        <begin position="517"/>
        <end position="599"/>
    </location>
</feature>
<dbReference type="Pfam" id="PF17806">
    <property type="entry name" value="SO_alpha_A3"/>
    <property type="match status" value="1"/>
</dbReference>
<dbReference type="SUPFAM" id="SSF101790">
    <property type="entry name" value="Aminomethyltransferase beta-barrel domain"/>
    <property type="match status" value="1"/>
</dbReference>
<dbReference type="InterPro" id="IPR028896">
    <property type="entry name" value="GcvT/YgfZ/DmdA"/>
</dbReference>
<dbReference type="InterPro" id="IPR041117">
    <property type="entry name" value="SoxA_A3"/>
</dbReference>
<evidence type="ECO:0000256" key="1">
    <source>
        <dbReference type="ARBA" id="ARBA00008609"/>
    </source>
</evidence>
<evidence type="ECO:0000256" key="2">
    <source>
        <dbReference type="ARBA" id="ARBA00023002"/>
    </source>
</evidence>
<organism evidence="6 7">
    <name type="scientific">Vitreoscilla massiliensis</name>
    <dbReference type="NCBI Taxonomy" id="1689272"/>
    <lineage>
        <taxon>Bacteria</taxon>
        <taxon>Pseudomonadati</taxon>
        <taxon>Pseudomonadota</taxon>
        <taxon>Betaproteobacteria</taxon>
        <taxon>Neisseriales</taxon>
        <taxon>Neisseriaceae</taxon>
        <taxon>Vitreoscilla</taxon>
    </lineage>
</organism>
<proteinExistence type="inferred from homology"/>
<dbReference type="SUPFAM" id="SSF103025">
    <property type="entry name" value="Folate-binding domain"/>
    <property type="match status" value="1"/>
</dbReference>
<dbReference type="RefSeq" id="WP_058356976.1">
    <property type="nucleotide sequence ID" value="NZ_CABKVG010000010.1"/>
</dbReference>
<dbReference type="InterPro" id="IPR036188">
    <property type="entry name" value="FAD/NAD-bd_sf"/>
</dbReference>
<dbReference type="NCBIfam" id="TIGR01372">
    <property type="entry name" value="soxA"/>
    <property type="match status" value="1"/>
</dbReference>
<evidence type="ECO:0000313" key="6">
    <source>
        <dbReference type="EMBL" id="UOO89276.1"/>
    </source>
</evidence>
<protein>
    <submittedName>
        <fullName evidence="6">Sarcosine oxidase subunit alpha family protein</fullName>
    </submittedName>
</protein>
<comment type="similarity">
    <text evidence="1">Belongs to the GcvT family.</text>
</comment>